<evidence type="ECO:0000313" key="2">
    <source>
        <dbReference type="EMBL" id="TQN07395.1"/>
    </source>
</evidence>
<dbReference type="AlphaFoldDB" id="A0A543LJB0"/>
<gene>
    <name evidence="2" type="ORF">BDD18_0508</name>
</gene>
<organism evidence="2 3">
    <name type="scientific">Acidovorax temperans</name>
    <dbReference type="NCBI Taxonomy" id="80878"/>
    <lineage>
        <taxon>Bacteria</taxon>
        <taxon>Pseudomonadati</taxon>
        <taxon>Pseudomonadota</taxon>
        <taxon>Betaproteobacteria</taxon>
        <taxon>Burkholderiales</taxon>
        <taxon>Comamonadaceae</taxon>
        <taxon>Acidovorax</taxon>
    </lineage>
</organism>
<dbReference type="Proteomes" id="UP000316993">
    <property type="component" value="Unassembled WGS sequence"/>
</dbReference>
<protein>
    <submittedName>
        <fullName evidence="2">Uncharacterized protein</fullName>
    </submittedName>
</protein>
<evidence type="ECO:0000313" key="3">
    <source>
        <dbReference type="Proteomes" id="UP000316993"/>
    </source>
</evidence>
<evidence type="ECO:0000256" key="1">
    <source>
        <dbReference type="SAM" id="MobiDB-lite"/>
    </source>
</evidence>
<proteinExistence type="predicted"/>
<reference evidence="2 3" key="1">
    <citation type="submission" date="2019-06" db="EMBL/GenBank/DDBJ databases">
        <title>Genomic Encyclopedia of Archaeal and Bacterial Type Strains, Phase II (KMG-II): from individual species to whole genera.</title>
        <authorList>
            <person name="Goeker M."/>
        </authorList>
    </citation>
    <scope>NUCLEOTIDE SEQUENCE [LARGE SCALE GENOMIC DNA]</scope>
    <source>
        <strain evidence="2 3">DSM 7270</strain>
    </source>
</reference>
<feature type="region of interest" description="Disordered" evidence="1">
    <location>
        <begin position="28"/>
        <end position="61"/>
    </location>
</feature>
<feature type="compositionally biased region" description="Polar residues" evidence="1">
    <location>
        <begin position="46"/>
        <end position="61"/>
    </location>
</feature>
<name>A0A543LJB0_9BURK</name>
<sequence length="61" mass="6741">MAGVIRKMAKDLEMLQINHNKLSHFVRTHIKTDQDEGGNGGGDDQSPLSTHLQKSLSKLGR</sequence>
<accession>A0A543LJB0</accession>
<dbReference type="EMBL" id="VFPV01000001">
    <property type="protein sequence ID" value="TQN07395.1"/>
    <property type="molecule type" value="Genomic_DNA"/>
</dbReference>
<comment type="caution">
    <text evidence="2">The sequence shown here is derived from an EMBL/GenBank/DDBJ whole genome shotgun (WGS) entry which is preliminary data.</text>
</comment>